<reference evidence="2 3" key="1">
    <citation type="submission" date="2015-09" db="EMBL/GenBank/DDBJ databases">
        <authorList>
            <consortium name="Pathogen Informatics"/>
        </authorList>
    </citation>
    <scope>NUCLEOTIDE SEQUENCE [LARGE SCALE GENOMIC DNA]</scope>
    <source>
        <strain evidence="2 3">2789STDY5834880</strain>
    </source>
</reference>
<evidence type="ECO:0000313" key="2">
    <source>
        <dbReference type="EMBL" id="CUP13756.1"/>
    </source>
</evidence>
<dbReference type="GO" id="GO:0015074">
    <property type="term" value="P:DNA integration"/>
    <property type="evidence" value="ECO:0007669"/>
    <property type="project" value="InterPro"/>
</dbReference>
<protein>
    <submittedName>
        <fullName evidence="2">Integrase core domain</fullName>
    </submittedName>
</protein>
<evidence type="ECO:0000313" key="3">
    <source>
        <dbReference type="Proteomes" id="UP000095657"/>
    </source>
</evidence>
<dbReference type="Gene3D" id="3.30.420.10">
    <property type="entry name" value="Ribonuclease H-like superfamily/Ribonuclease H"/>
    <property type="match status" value="1"/>
</dbReference>
<dbReference type="InterPro" id="IPR012337">
    <property type="entry name" value="RNaseH-like_sf"/>
</dbReference>
<accession>A0A174KTJ3</accession>
<dbReference type="EMBL" id="CZAI01000003">
    <property type="protein sequence ID" value="CUP13756.1"/>
    <property type="molecule type" value="Genomic_DNA"/>
</dbReference>
<gene>
    <name evidence="2" type="ORF">ERS852494_01587</name>
</gene>
<dbReference type="InterPro" id="IPR001584">
    <property type="entry name" value="Integrase_cat-core"/>
</dbReference>
<dbReference type="InterPro" id="IPR036397">
    <property type="entry name" value="RNaseH_sf"/>
</dbReference>
<dbReference type="RefSeq" id="WP_055171024.1">
    <property type="nucleotide sequence ID" value="NZ_CZAI01000003.1"/>
</dbReference>
<dbReference type="Proteomes" id="UP000095657">
    <property type="component" value="Unassembled WGS sequence"/>
</dbReference>
<dbReference type="PROSITE" id="PS50994">
    <property type="entry name" value="INTEGRASE"/>
    <property type="match status" value="1"/>
</dbReference>
<dbReference type="STRING" id="47678.ERS852494_01587"/>
<feature type="domain" description="Integrase catalytic" evidence="1">
    <location>
        <begin position="282"/>
        <end position="477"/>
    </location>
</feature>
<dbReference type="GO" id="GO:0003676">
    <property type="term" value="F:nucleic acid binding"/>
    <property type="evidence" value="ECO:0007669"/>
    <property type="project" value="InterPro"/>
</dbReference>
<dbReference type="SUPFAM" id="SSF53098">
    <property type="entry name" value="Ribonuclease H-like"/>
    <property type="match status" value="1"/>
</dbReference>
<name>A0A174KTJ3_9BACE</name>
<dbReference type="AlphaFoldDB" id="A0A174KTJ3"/>
<sequence>MEMFGNIRCVTFAELVTQGGILSEPNYKKKVREGKIRVLRPGKGKGACALIDYVSLYKPIKDAYDAKFPDAEQRMKEQIKAEIMNNTLRSDSKAVEFYRDRYRLADGSGLTDKKQAEYVLNAQVMNEMIRVESEMVSRHRKSGYSHPKEVWETVLGTCEKLRGMYQHTLPSNAARLREKFVAYKKYGYEVLVSRKNGNQNTRKIGPMEGRLLLKLKRSKFPIYTDSQIFDEYNRQAIERGLKPIKSMTTLRNYLNDPAVMPLWFAAVYGMQKWKLKYSSLLKTQLPQMRDALWYSDGTKLNLYYRNEAGKMCTTSVYEVMDAYSETLIGYDIAPKETFDSQYRAFRQAVEFAGVRPYEIVNDNQGGHNKLAAQGFFDKIAILHKPTMPYNGQSKTIESVFGRFQQQILHKIWYFTGQNVTAVKMSSKPNLEFIEQNAYALPTLAEVKEIYRQCREEWNNAAHPATGIARIDMYRMSENPETTPVQPVDVIQMFWLTSAKEVTYTNAGLRIEIDKQRYEYEVYGEDGLRNEQWALRNTGRKFRVLYDPMDMSTVELWEVTASGLKFSASATPRVVISRATQERTSEETSFMRRTVNLNKETMALVQFSTEDFDLNEAIAAELFGLSTPKPKNVGKKKLDEVREKYEAGVLKAPISLPEKLAMDEEEEDTELGYSTTGEYTKVTSNLTFEDVISSRYDRM</sequence>
<organism evidence="2 3">
    <name type="scientific">Bacteroides caccae</name>
    <dbReference type="NCBI Taxonomy" id="47678"/>
    <lineage>
        <taxon>Bacteria</taxon>
        <taxon>Pseudomonadati</taxon>
        <taxon>Bacteroidota</taxon>
        <taxon>Bacteroidia</taxon>
        <taxon>Bacteroidales</taxon>
        <taxon>Bacteroidaceae</taxon>
        <taxon>Bacteroides</taxon>
    </lineage>
</organism>
<evidence type="ECO:0000259" key="1">
    <source>
        <dbReference type="PROSITE" id="PS50994"/>
    </source>
</evidence>
<proteinExistence type="predicted"/>